<protein>
    <recommendedName>
        <fullName evidence="5">Putative 3-methyladenine DNA glycosylase</fullName>
        <ecNumber evidence="5">3.2.2.-</ecNumber>
    </recommendedName>
</protein>
<dbReference type="EMBL" id="MDTQ01000001">
    <property type="protein sequence ID" value="ODC05044.1"/>
    <property type="molecule type" value="Genomic_DNA"/>
</dbReference>
<reference evidence="6 7" key="1">
    <citation type="submission" date="2016-08" db="EMBL/GenBank/DDBJ databases">
        <authorList>
            <person name="Seilhamer J.J."/>
        </authorList>
    </citation>
    <scope>NUCLEOTIDE SEQUENCE [LARGE SCALE GENOMIC DNA]</scope>
    <source>
        <strain evidence="6 7">PH27A</strain>
    </source>
</reference>
<dbReference type="NCBIfam" id="NF002003">
    <property type="entry name" value="PRK00802.1-3"/>
    <property type="match status" value="1"/>
</dbReference>
<dbReference type="InterPro" id="IPR003180">
    <property type="entry name" value="MPG"/>
</dbReference>
<name>A0A1E2VDK6_9GAMM</name>
<evidence type="ECO:0000256" key="5">
    <source>
        <dbReference type="HAMAP-Rule" id="MF_00527"/>
    </source>
</evidence>
<evidence type="ECO:0000256" key="4">
    <source>
        <dbReference type="ARBA" id="ARBA00023204"/>
    </source>
</evidence>
<gene>
    <name evidence="6" type="ORF">BFW38_17400</name>
</gene>
<proteinExistence type="inferred from homology"/>
<dbReference type="GO" id="GO:0003677">
    <property type="term" value="F:DNA binding"/>
    <property type="evidence" value="ECO:0007669"/>
    <property type="project" value="InterPro"/>
</dbReference>
<dbReference type="Proteomes" id="UP000094291">
    <property type="component" value="Unassembled WGS sequence"/>
</dbReference>
<sequence length="204" mass="22758">MDETARRPLPRSFFARETLVVAEALLGCLVVRELDDGRILVARIVEVEAYCGPDDSACHAAKGRTPRTEVMFGPPGHAYVYLIYGIHHMLNFITWRDGFPCGVLIRALEPVENIGAMRTLRPVSGRALCNGPGKLTAALGVTRTLYGHDLTQGSFLWVCERDIELNAEEVARGPRVGIDYAAPVDRDAPWRFWLRDNPWVSKAR</sequence>
<accession>A0A1E2VDK6</accession>
<dbReference type="PANTHER" id="PTHR10429">
    <property type="entry name" value="DNA-3-METHYLADENINE GLYCOSYLASE"/>
    <property type="match status" value="1"/>
</dbReference>
<dbReference type="Pfam" id="PF02245">
    <property type="entry name" value="Pur_DNA_glyco"/>
    <property type="match status" value="1"/>
</dbReference>
<dbReference type="FunFam" id="3.10.300.10:FF:000001">
    <property type="entry name" value="Putative 3-methyladenine DNA glycosylase"/>
    <property type="match status" value="1"/>
</dbReference>
<dbReference type="NCBIfam" id="TIGR00567">
    <property type="entry name" value="3mg"/>
    <property type="match status" value="1"/>
</dbReference>
<dbReference type="InterPro" id="IPR036995">
    <property type="entry name" value="MPG_sf"/>
</dbReference>
<dbReference type="GO" id="GO:0006284">
    <property type="term" value="P:base-excision repair"/>
    <property type="evidence" value="ECO:0007669"/>
    <property type="project" value="InterPro"/>
</dbReference>
<evidence type="ECO:0000313" key="7">
    <source>
        <dbReference type="Proteomes" id="UP000094291"/>
    </source>
</evidence>
<dbReference type="CDD" id="cd00540">
    <property type="entry name" value="AAG"/>
    <property type="match status" value="1"/>
</dbReference>
<dbReference type="OrthoDB" id="9794313at2"/>
<comment type="caution">
    <text evidence="6">The sequence shown here is derived from an EMBL/GenBank/DDBJ whole genome shotgun (WGS) entry which is preliminary data.</text>
</comment>
<evidence type="ECO:0000256" key="2">
    <source>
        <dbReference type="ARBA" id="ARBA00022763"/>
    </source>
</evidence>
<dbReference type="STRING" id="197479.BFW38_17400"/>
<dbReference type="SUPFAM" id="SSF50486">
    <property type="entry name" value="FMT C-terminal domain-like"/>
    <property type="match status" value="1"/>
</dbReference>
<keyword evidence="4 5" id="KW-0234">DNA repair</keyword>
<dbReference type="Gene3D" id="3.10.300.10">
    <property type="entry name" value="Methylpurine-DNA glycosylase (MPG)"/>
    <property type="match status" value="1"/>
</dbReference>
<keyword evidence="2 5" id="KW-0227">DNA damage</keyword>
<keyword evidence="3 5" id="KW-0378">Hydrolase</keyword>
<dbReference type="HAMAP" id="MF_00527">
    <property type="entry name" value="3MGH"/>
    <property type="match status" value="1"/>
</dbReference>
<dbReference type="PANTHER" id="PTHR10429:SF0">
    <property type="entry name" value="DNA-3-METHYLADENINE GLYCOSYLASE"/>
    <property type="match status" value="1"/>
</dbReference>
<comment type="similarity">
    <text evidence="1 5">Belongs to the DNA glycosylase MPG family.</text>
</comment>
<dbReference type="InterPro" id="IPR011034">
    <property type="entry name" value="Formyl_transferase-like_C_sf"/>
</dbReference>
<evidence type="ECO:0000256" key="1">
    <source>
        <dbReference type="ARBA" id="ARBA00009232"/>
    </source>
</evidence>
<evidence type="ECO:0000256" key="3">
    <source>
        <dbReference type="ARBA" id="ARBA00022801"/>
    </source>
</evidence>
<dbReference type="EC" id="3.2.2.-" evidence="5"/>
<dbReference type="RefSeq" id="WP_069000066.1">
    <property type="nucleotide sequence ID" value="NZ_MDTQ01000001.1"/>
</dbReference>
<organism evidence="6 7">
    <name type="scientific">Terasakiispira papahanaumokuakeensis</name>
    <dbReference type="NCBI Taxonomy" id="197479"/>
    <lineage>
        <taxon>Bacteria</taxon>
        <taxon>Pseudomonadati</taxon>
        <taxon>Pseudomonadota</taxon>
        <taxon>Gammaproteobacteria</taxon>
        <taxon>Oceanospirillales</taxon>
        <taxon>Terasakiispira</taxon>
    </lineage>
</organism>
<dbReference type="AlphaFoldDB" id="A0A1E2VDK6"/>
<keyword evidence="7" id="KW-1185">Reference proteome</keyword>
<evidence type="ECO:0000313" key="6">
    <source>
        <dbReference type="EMBL" id="ODC05044.1"/>
    </source>
</evidence>
<dbReference type="GO" id="GO:0003905">
    <property type="term" value="F:alkylbase DNA N-glycosylase activity"/>
    <property type="evidence" value="ECO:0007669"/>
    <property type="project" value="InterPro"/>
</dbReference>